<evidence type="ECO:0000313" key="4">
    <source>
        <dbReference type="Proteomes" id="UP000663823"/>
    </source>
</evidence>
<sequence length="1033" mass="119394">MPNNQVGPGESDSPDEIPQASTPREPTGPDDPLAEFRQYVNSKLCYHPAALADASVVRQTKKEAYQIDIYTLMEERSMEWKQSPYDNENCPAQGAELFDEEFDIPDTIIKSKLTVHNDIYKSKNKIQCFDCNGHGIKRFGENFYVHIQENFGKNVEKVLRFHDIDNFTLLGGIDEHQLIDIFEKPNDSTSSSQLVQLKYEICNLSEEIVSMKIGTKNKLIVLLKSIKDILKKKKQKTTQQAQLNRTSEHRSTSPSNNSSTTNLEISHEEHHSYINQSIEKLLEIMKYNIHGITDTNISANNFQVIIENPDDYSEPTCSIKCICKDRIKLYQKNKHFQISNLQKHLKTMKKNLSISIGNDNQQTEDSEDFRQSSVNNEILTTQSNPSITQSTLRNYIHIENNNFDESISTKIKKAQKLKSSITLDDGKRDSVSMKPMKNQQNGQSFSQVSPKRGETQSSISIMPPSKLKKQSRNNEITKTKNLTSTLLYSKSIKEQNSSSHNHSQSKKRKATDNDDEVENSSMYLLPSIKTVKNFYTCNAYVEGKFRYEEAKNYLDSIGSNFIFISEDCSAIIPRVEYNSTSNDFNGFVTQMIDGKPIENYFQCNTFEELKYMFENIPQATLVNAYTQSHIPLLDRIYYAFIVLFYVRLWRIWLFITRRTRIKSTTRKSNTDEKLNHFITSNALLCIEINSHFLLYTYLLIKEKIIPKSVGQSIHLFSSQDCENVFRDARALSGIYSTRINFTMKQFLKRIDKLNALTKLKQFESNNEQEKITFPIYHKIKQHTFSAGIDVNDEEFDCSLIDVEAIILQAYDVAQRMSIYVGMDKELMKKNLFDIEKSSQMAKQLLKLNNLTESEVMTIDDPSGIDDIDDDEEEEDADEEIESQGDDQEDDNQEVDNQKYGNRDDDDQEDDDGTEADIINPDYIEDNTGEEDIEGDSIDEDVNDESCDYIYDYNSSEDNEETTITFENVQTESFSGLRLLKSIPQSTVQKYFPIVIRNRKMFLHKSTATWYLQDKQFRLSCDRLRRVQFRKKTS</sequence>
<keyword evidence="2" id="KW-1133">Transmembrane helix</keyword>
<feature type="compositionally biased region" description="Low complexity" evidence="1">
    <location>
        <begin position="252"/>
        <end position="262"/>
    </location>
</feature>
<feature type="region of interest" description="Disordered" evidence="1">
    <location>
        <begin position="1"/>
        <end position="33"/>
    </location>
</feature>
<dbReference type="EMBL" id="CAJOAX010003712">
    <property type="protein sequence ID" value="CAF3868997.1"/>
    <property type="molecule type" value="Genomic_DNA"/>
</dbReference>
<feature type="transmembrane region" description="Helical" evidence="2">
    <location>
        <begin position="636"/>
        <end position="655"/>
    </location>
</feature>
<gene>
    <name evidence="3" type="ORF">OTI717_LOCUS22117</name>
</gene>
<proteinExistence type="predicted"/>
<feature type="compositionally biased region" description="Acidic residues" evidence="1">
    <location>
        <begin position="922"/>
        <end position="940"/>
    </location>
</feature>
<feature type="compositionally biased region" description="Polar residues" evidence="1">
    <location>
        <begin position="437"/>
        <end position="460"/>
    </location>
</feature>
<feature type="transmembrane region" description="Helical" evidence="2">
    <location>
        <begin position="676"/>
        <end position="698"/>
    </location>
</feature>
<organism evidence="3 4">
    <name type="scientific">Rotaria sordida</name>
    <dbReference type="NCBI Taxonomy" id="392033"/>
    <lineage>
        <taxon>Eukaryota</taxon>
        <taxon>Metazoa</taxon>
        <taxon>Spiralia</taxon>
        <taxon>Gnathifera</taxon>
        <taxon>Rotifera</taxon>
        <taxon>Eurotatoria</taxon>
        <taxon>Bdelloidea</taxon>
        <taxon>Philodinida</taxon>
        <taxon>Philodinidae</taxon>
        <taxon>Rotaria</taxon>
    </lineage>
</organism>
<accession>A0A819FHR4</accession>
<feature type="region of interest" description="Disordered" evidence="1">
    <location>
        <begin position="414"/>
        <end position="480"/>
    </location>
</feature>
<feature type="compositionally biased region" description="Acidic residues" evidence="1">
    <location>
        <begin position="903"/>
        <end position="914"/>
    </location>
</feature>
<keyword evidence="2" id="KW-0472">Membrane</keyword>
<dbReference type="Proteomes" id="UP000663823">
    <property type="component" value="Unassembled WGS sequence"/>
</dbReference>
<keyword evidence="2" id="KW-0812">Transmembrane</keyword>
<feature type="region of interest" description="Disordered" evidence="1">
    <location>
        <begin position="493"/>
        <end position="516"/>
    </location>
</feature>
<dbReference type="AlphaFoldDB" id="A0A819FHR4"/>
<reference evidence="3" key="1">
    <citation type="submission" date="2021-02" db="EMBL/GenBank/DDBJ databases">
        <authorList>
            <person name="Nowell W R."/>
        </authorList>
    </citation>
    <scope>NUCLEOTIDE SEQUENCE</scope>
</reference>
<feature type="compositionally biased region" description="Acidic residues" evidence="1">
    <location>
        <begin position="862"/>
        <end position="893"/>
    </location>
</feature>
<feature type="region of interest" description="Disordered" evidence="1">
    <location>
        <begin position="856"/>
        <end position="940"/>
    </location>
</feature>
<protein>
    <submittedName>
        <fullName evidence="3">Uncharacterized protein</fullName>
    </submittedName>
</protein>
<name>A0A819FHR4_9BILA</name>
<evidence type="ECO:0000313" key="3">
    <source>
        <dbReference type="EMBL" id="CAF3868997.1"/>
    </source>
</evidence>
<evidence type="ECO:0000256" key="1">
    <source>
        <dbReference type="SAM" id="MobiDB-lite"/>
    </source>
</evidence>
<feature type="region of interest" description="Disordered" evidence="1">
    <location>
        <begin position="237"/>
        <end position="266"/>
    </location>
</feature>
<comment type="caution">
    <text evidence="3">The sequence shown here is derived from an EMBL/GenBank/DDBJ whole genome shotgun (WGS) entry which is preliminary data.</text>
</comment>
<evidence type="ECO:0000256" key="2">
    <source>
        <dbReference type="SAM" id="Phobius"/>
    </source>
</evidence>